<organism evidence="18 19">
    <name type="scientific">Mortierella isabellina</name>
    <name type="common">Filamentous fungus</name>
    <name type="synonym">Umbelopsis isabellina</name>
    <dbReference type="NCBI Taxonomy" id="91625"/>
    <lineage>
        <taxon>Eukaryota</taxon>
        <taxon>Fungi</taxon>
        <taxon>Fungi incertae sedis</taxon>
        <taxon>Mucoromycota</taxon>
        <taxon>Mucoromycotina</taxon>
        <taxon>Umbelopsidomycetes</taxon>
        <taxon>Umbelopsidales</taxon>
        <taxon>Umbelopsidaceae</taxon>
        <taxon>Umbelopsis</taxon>
    </lineage>
</organism>
<comment type="similarity">
    <text evidence="3 15">Belongs to the NSE1 family.</text>
</comment>
<dbReference type="GO" id="GO:0061630">
    <property type="term" value="F:ubiquitin protein ligase activity"/>
    <property type="evidence" value="ECO:0007669"/>
    <property type="project" value="UniProtKB-EC"/>
</dbReference>
<dbReference type="EC" id="2.3.2.27" evidence="4 15"/>
<feature type="region of interest" description="Disordered" evidence="16">
    <location>
        <begin position="246"/>
        <end position="274"/>
    </location>
</feature>
<dbReference type="Gene3D" id="1.10.10.10">
    <property type="entry name" value="Winged helix-like DNA-binding domain superfamily/Winged helix DNA-binding domain"/>
    <property type="match status" value="1"/>
</dbReference>
<feature type="compositionally biased region" description="Polar residues" evidence="16">
    <location>
        <begin position="255"/>
        <end position="274"/>
    </location>
</feature>
<keyword evidence="7 15" id="KW-0479">Metal-binding</keyword>
<dbReference type="FunFam" id="1.10.10.10:FF:000270">
    <property type="entry name" value="Non-structural maintenance of chromosomes element 1 homolog"/>
    <property type="match status" value="1"/>
</dbReference>
<keyword evidence="19" id="KW-1185">Reference proteome</keyword>
<dbReference type="Gene3D" id="3.30.40.10">
    <property type="entry name" value="Zinc/RING finger domain, C3HC4 (zinc finger)"/>
    <property type="match status" value="1"/>
</dbReference>
<evidence type="ECO:0000256" key="8">
    <source>
        <dbReference type="ARBA" id="ARBA00022763"/>
    </source>
</evidence>
<accession>A0A8H7UGR1</accession>
<comment type="function">
    <text evidence="15">Acts in a DNA repair pathway for removal of UV-induced DNA damage that is distinct from classical nucleotide excision repair and in repair of ionizing radiation damage. Functions in homologous recombination repair of DNA double strand breaks and in recovery of stalled replication forks.</text>
</comment>
<dbReference type="Gene3D" id="3.90.1150.220">
    <property type="match status" value="1"/>
</dbReference>
<dbReference type="Pfam" id="PF08746">
    <property type="entry name" value="zf-RING-like"/>
    <property type="match status" value="1"/>
</dbReference>
<evidence type="ECO:0000256" key="12">
    <source>
        <dbReference type="ARBA" id="ARBA00023172"/>
    </source>
</evidence>
<dbReference type="InterPro" id="IPR013083">
    <property type="entry name" value="Znf_RING/FYVE/PHD"/>
</dbReference>
<protein>
    <recommendedName>
        <fullName evidence="5 15">Non-structural maintenance of chromosomes element 1 homolog</fullName>
        <ecNumber evidence="4 15">2.3.2.27</ecNumber>
    </recommendedName>
</protein>
<evidence type="ECO:0000256" key="3">
    <source>
        <dbReference type="ARBA" id="ARBA00010258"/>
    </source>
</evidence>
<dbReference type="GO" id="GO:0000724">
    <property type="term" value="P:double-strand break repair via homologous recombination"/>
    <property type="evidence" value="ECO:0007669"/>
    <property type="project" value="TreeGrafter"/>
</dbReference>
<evidence type="ECO:0000256" key="15">
    <source>
        <dbReference type="RuleBase" id="RU368018"/>
    </source>
</evidence>
<dbReference type="AlphaFoldDB" id="A0A8H7UGR1"/>
<sequence>MEGENEQNRDPQESSEYNSSHRLFMQAMLSHRILEESRAEEIYDNVCVKTNVDKNDFSDFIAVINKEINDVDLALRRSVDQYNSVAIIALVNTKSDEVAKLATTYTPNELAYFKRILELIITADNEAYSISSIAAIREGPKLKSPISQRESQELLAKLVNDQWLKKRRDGYYVLHMRSIIELQDYLKETFEGDVHECLMCMEMVTIGERCSQERCSVRLHLHCAAGYFPEDDNGAAIKCPTCSTSWKRSNKFGGANTSRRSNGHSQTANESEDG</sequence>
<keyword evidence="12 15" id="KW-0233">DNA recombination</keyword>
<evidence type="ECO:0000256" key="5">
    <source>
        <dbReference type="ARBA" id="ARBA00019422"/>
    </source>
</evidence>
<dbReference type="GO" id="GO:0030915">
    <property type="term" value="C:Smc5-Smc6 complex"/>
    <property type="evidence" value="ECO:0007669"/>
    <property type="project" value="UniProtKB-UniRule"/>
</dbReference>
<dbReference type="InterPro" id="IPR014857">
    <property type="entry name" value="Nse1_RING_C4HC3-type"/>
</dbReference>
<evidence type="ECO:0000313" key="19">
    <source>
        <dbReference type="Proteomes" id="UP000654370"/>
    </source>
</evidence>
<dbReference type="OrthoDB" id="185455at2759"/>
<name>A0A8H7UGR1_MORIS</name>
<evidence type="ECO:0000256" key="13">
    <source>
        <dbReference type="ARBA" id="ARBA00023204"/>
    </source>
</evidence>
<dbReference type="PANTHER" id="PTHR20973">
    <property type="entry name" value="NON-SMC ELEMENT 1-RELATED"/>
    <property type="match status" value="1"/>
</dbReference>
<comment type="catalytic activity">
    <reaction evidence="1 15">
        <text>S-ubiquitinyl-[E2 ubiquitin-conjugating enzyme]-L-cysteine + [acceptor protein]-L-lysine = [E2 ubiquitin-conjugating enzyme]-L-cysteine + N(6)-ubiquitinyl-[acceptor protein]-L-lysine.</text>
        <dbReference type="EC" id="2.3.2.27"/>
    </reaction>
</comment>
<feature type="domain" description="Non-structural maintenance of chromosomes element 1 RING C4HC3-type" evidence="17">
    <location>
        <begin position="197"/>
        <end position="242"/>
    </location>
</feature>
<evidence type="ECO:0000256" key="16">
    <source>
        <dbReference type="SAM" id="MobiDB-lite"/>
    </source>
</evidence>
<dbReference type="InterPro" id="IPR011513">
    <property type="entry name" value="Nse1"/>
</dbReference>
<dbReference type="InterPro" id="IPR036388">
    <property type="entry name" value="WH-like_DNA-bd_sf"/>
</dbReference>
<dbReference type="Pfam" id="PF07574">
    <property type="entry name" value="SMC_Nse1"/>
    <property type="match status" value="1"/>
</dbReference>
<keyword evidence="13 15" id="KW-0234">DNA repair</keyword>
<keyword evidence="6 15" id="KW-0808">Transferase</keyword>
<keyword evidence="8 15" id="KW-0227">DNA damage</keyword>
<keyword evidence="11 15" id="KW-0862">Zinc</keyword>
<dbReference type="EMBL" id="JAEPQZ010000005">
    <property type="protein sequence ID" value="KAG2181057.1"/>
    <property type="molecule type" value="Genomic_DNA"/>
</dbReference>
<evidence type="ECO:0000256" key="1">
    <source>
        <dbReference type="ARBA" id="ARBA00000900"/>
    </source>
</evidence>
<comment type="subunit">
    <text evidence="15">Component of the Smc5-Smc6 complex.</text>
</comment>
<comment type="subcellular location">
    <subcellularLocation>
        <location evidence="2 15">Nucleus</location>
    </subcellularLocation>
</comment>
<dbReference type="CDD" id="cd16493">
    <property type="entry name" value="RING-CH-C4HC3_NSE1"/>
    <property type="match status" value="1"/>
</dbReference>
<evidence type="ECO:0000256" key="4">
    <source>
        <dbReference type="ARBA" id="ARBA00012483"/>
    </source>
</evidence>
<dbReference type="PANTHER" id="PTHR20973:SF0">
    <property type="entry name" value="NON-STRUCTURAL MAINTENANCE OF CHROMOSOMES ELEMENT 1 HOMOLOG"/>
    <property type="match status" value="1"/>
</dbReference>
<evidence type="ECO:0000256" key="14">
    <source>
        <dbReference type="ARBA" id="ARBA00023242"/>
    </source>
</evidence>
<dbReference type="GO" id="GO:0008270">
    <property type="term" value="F:zinc ion binding"/>
    <property type="evidence" value="ECO:0007669"/>
    <property type="project" value="UniProtKB-KW"/>
</dbReference>
<evidence type="ECO:0000256" key="9">
    <source>
        <dbReference type="ARBA" id="ARBA00022771"/>
    </source>
</evidence>
<evidence type="ECO:0000256" key="10">
    <source>
        <dbReference type="ARBA" id="ARBA00022786"/>
    </source>
</evidence>
<evidence type="ECO:0000313" key="18">
    <source>
        <dbReference type="EMBL" id="KAG2181057.1"/>
    </source>
</evidence>
<evidence type="ECO:0000256" key="11">
    <source>
        <dbReference type="ARBA" id="ARBA00022833"/>
    </source>
</evidence>
<gene>
    <name evidence="18" type="ORF">INT43_008639</name>
</gene>
<proteinExistence type="inferred from homology"/>
<dbReference type="GO" id="GO:0005634">
    <property type="term" value="C:nucleus"/>
    <property type="evidence" value="ECO:0007669"/>
    <property type="project" value="UniProtKB-SubCell"/>
</dbReference>
<dbReference type="SUPFAM" id="SSF57850">
    <property type="entry name" value="RING/U-box"/>
    <property type="match status" value="1"/>
</dbReference>
<keyword evidence="9 15" id="KW-0863">Zinc-finger</keyword>
<evidence type="ECO:0000256" key="6">
    <source>
        <dbReference type="ARBA" id="ARBA00022679"/>
    </source>
</evidence>
<evidence type="ECO:0000256" key="7">
    <source>
        <dbReference type="ARBA" id="ARBA00022723"/>
    </source>
</evidence>
<keyword evidence="10 15" id="KW-0833">Ubl conjugation pathway</keyword>
<keyword evidence="14 15" id="KW-0539">Nucleus</keyword>
<dbReference type="Proteomes" id="UP000654370">
    <property type="component" value="Unassembled WGS sequence"/>
</dbReference>
<evidence type="ECO:0000259" key="17">
    <source>
        <dbReference type="Pfam" id="PF08746"/>
    </source>
</evidence>
<comment type="caution">
    <text evidence="18">The sequence shown here is derived from an EMBL/GenBank/DDBJ whole genome shotgun (WGS) entry which is preliminary data.</text>
</comment>
<evidence type="ECO:0000256" key="2">
    <source>
        <dbReference type="ARBA" id="ARBA00004123"/>
    </source>
</evidence>
<reference evidence="18" key="1">
    <citation type="submission" date="2020-12" db="EMBL/GenBank/DDBJ databases">
        <title>Metabolic potential, ecology and presence of endohyphal bacteria is reflected in genomic diversity of Mucoromycotina.</title>
        <authorList>
            <person name="Muszewska A."/>
            <person name="Okrasinska A."/>
            <person name="Steczkiewicz K."/>
            <person name="Drgas O."/>
            <person name="Orlowska M."/>
            <person name="Perlinska-Lenart U."/>
            <person name="Aleksandrzak-Piekarczyk T."/>
            <person name="Szatraj K."/>
            <person name="Zielenkiewicz U."/>
            <person name="Pilsyk S."/>
            <person name="Malc E."/>
            <person name="Mieczkowski P."/>
            <person name="Kruszewska J.S."/>
            <person name="Biernat P."/>
            <person name="Pawlowska J."/>
        </authorList>
    </citation>
    <scope>NUCLEOTIDE SEQUENCE</scope>
    <source>
        <strain evidence="18">WA0000067209</strain>
    </source>
</reference>